<sequence>MDNIKIKNLTFDKTTFDQSLDICDLSDTAFKHVKDIFNISNISKVDVIELKQQGLKNYVVLPWNIETVEESYGRQDGSVKDAQFPPHFNLSDVREEDST</sequence>
<organism evidence="2 4">
    <name type="scientific">Cardiocondyla obscurior</name>
    <dbReference type="NCBI Taxonomy" id="286306"/>
    <lineage>
        <taxon>Eukaryota</taxon>
        <taxon>Metazoa</taxon>
        <taxon>Ecdysozoa</taxon>
        <taxon>Arthropoda</taxon>
        <taxon>Hexapoda</taxon>
        <taxon>Insecta</taxon>
        <taxon>Pterygota</taxon>
        <taxon>Neoptera</taxon>
        <taxon>Endopterygota</taxon>
        <taxon>Hymenoptera</taxon>
        <taxon>Apocrita</taxon>
        <taxon>Aculeata</taxon>
        <taxon>Formicoidea</taxon>
        <taxon>Formicidae</taxon>
        <taxon>Myrmicinae</taxon>
        <taxon>Cardiocondyla</taxon>
    </lineage>
</organism>
<keyword evidence="4" id="KW-1185">Reference proteome</keyword>
<reference evidence="2 4" key="1">
    <citation type="submission" date="2023-03" db="EMBL/GenBank/DDBJ databases">
        <title>High recombination rates correlate with genetic variation in Cardiocondyla obscurior ants.</title>
        <authorList>
            <person name="Errbii M."/>
        </authorList>
    </citation>
    <scope>NUCLEOTIDE SEQUENCE [LARGE SCALE GENOMIC DNA]</scope>
    <source>
        <strain evidence="2">Alpha-2009</strain>
        <tissue evidence="2">Whole body</tissue>
    </source>
</reference>
<protein>
    <submittedName>
        <fullName evidence="2">Uncharacterized protein</fullName>
    </submittedName>
</protein>
<dbReference type="EMBL" id="JADYXP020000009">
    <property type="protein sequence ID" value="KAL0116438.1"/>
    <property type="molecule type" value="Genomic_DNA"/>
</dbReference>
<dbReference type="Proteomes" id="UP001430953">
    <property type="component" value="Unassembled WGS sequence"/>
</dbReference>
<evidence type="ECO:0000313" key="2">
    <source>
        <dbReference type="EMBL" id="KAL0109747.1"/>
    </source>
</evidence>
<dbReference type="AlphaFoldDB" id="A0AAW2F6F3"/>
<accession>A0AAW2F6F3</accession>
<evidence type="ECO:0000313" key="3">
    <source>
        <dbReference type="EMBL" id="KAL0116438.1"/>
    </source>
</evidence>
<evidence type="ECO:0000313" key="4">
    <source>
        <dbReference type="Proteomes" id="UP001430953"/>
    </source>
</evidence>
<dbReference type="EMBL" id="JADYXP020000015">
    <property type="protein sequence ID" value="KAL0109747.1"/>
    <property type="molecule type" value="Genomic_DNA"/>
</dbReference>
<evidence type="ECO:0000256" key="1">
    <source>
        <dbReference type="SAM" id="MobiDB-lite"/>
    </source>
</evidence>
<proteinExistence type="predicted"/>
<feature type="region of interest" description="Disordered" evidence="1">
    <location>
        <begin position="74"/>
        <end position="99"/>
    </location>
</feature>
<comment type="caution">
    <text evidence="2">The sequence shown here is derived from an EMBL/GenBank/DDBJ whole genome shotgun (WGS) entry which is preliminary data.</text>
</comment>
<name>A0AAW2F6F3_9HYME</name>
<gene>
    <name evidence="3" type="ORF">PUN28_009823</name>
    <name evidence="2" type="ORF">PUN28_014645</name>
</gene>